<sequence length="188" mass="19254">RGGEAEGAVVVHVDGCVKKPGLYTLSATAHRINDAIAAAGGVTSDADMTCVNVAELMQDGEKVTIPARGAPNTDDATDNARAVDDGAAPSAGSERARGGASSSRGRAGGKAAKGDTQNTHTSPRAGKISINKASAANLETIPGIGPSTAQHIVADRAQHGKFKRLEDLMRVKGIGKKKFEKIKPHIVL</sequence>
<evidence type="ECO:0000256" key="1">
    <source>
        <dbReference type="SAM" id="MobiDB-lite"/>
    </source>
</evidence>
<dbReference type="InterPro" id="IPR019554">
    <property type="entry name" value="Soluble_ligand-bd"/>
</dbReference>
<evidence type="ECO:0000313" key="4">
    <source>
        <dbReference type="Proteomes" id="UP000004431"/>
    </source>
</evidence>
<dbReference type="Pfam" id="PF10531">
    <property type="entry name" value="SLBB"/>
    <property type="match status" value="1"/>
</dbReference>
<dbReference type="SUPFAM" id="SSF47781">
    <property type="entry name" value="RuvA domain 2-like"/>
    <property type="match status" value="1"/>
</dbReference>
<dbReference type="EMBL" id="AEDQ01000006">
    <property type="protein sequence ID" value="EFL44658.1"/>
    <property type="molecule type" value="Genomic_DNA"/>
</dbReference>
<evidence type="ECO:0000313" key="3">
    <source>
        <dbReference type="EMBL" id="EFL44658.1"/>
    </source>
</evidence>
<organism evidence="3 4">
    <name type="scientific">Fannyhessea vaginae PB189-T1-4</name>
    <dbReference type="NCBI Taxonomy" id="866774"/>
    <lineage>
        <taxon>Bacteria</taxon>
        <taxon>Bacillati</taxon>
        <taxon>Actinomycetota</taxon>
        <taxon>Coriobacteriia</taxon>
        <taxon>Coriobacteriales</taxon>
        <taxon>Atopobiaceae</taxon>
        <taxon>Fannyhessea</taxon>
    </lineage>
</organism>
<feature type="domain" description="Helix-hairpin-helix DNA-binding motif class 1" evidence="2">
    <location>
        <begin position="136"/>
        <end position="155"/>
    </location>
</feature>
<dbReference type="InterPro" id="IPR003583">
    <property type="entry name" value="Hlx-hairpin-Hlx_DNA-bd_motif"/>
</dbReference>
<reference evidence="3 4" key="1">
    <citation type="submission" date="2010-08" db="EMBL/GenBank/DDBJ databases">
        <authorList>
            <person name="Durkin A.S."/>
            <person name="Madupu R."/>
            <person name="Torralba M."/>
            <person name="Gillis M."/>
            <person name="Methe B."/>
            <person name="Sutton G."/>
            <person name="Nelson K.E."/>
        </authorList>
    </citation>
    <scope>NUCLEOTIDE SEQUENCE [LARGE SCALE GENOMIC DNA]</scope>
    <source>
        <strain evidence="3 4">PB189-T1-4</strain>
    </source>
</reference>
<feature type="domain" description="Helix-hairpin-helix DNA-binding motif class 1" evidence="2">
    <location>
        <begin position="166"/>
        <end position="185"/>
    </location>
</feature>
<dbReference type="Gene3D" id="1.10.150.320">
    <property type="entry name" value="Photosystem II 12 kDa extrinsic protein"/>
    <property type="match status" value="1"/>
</dbReference>
<proteinExistence type="predicted"/>
<dbReference type="NCBIfam" id="TIGR00426">
    <property type="entry name" value="competence protein ComEA helix-hairpin-helix repeat region"/>
    <property type="match status" value="1"/>
</dbReference>
<protein>
    <submittedName>
        <fullName evidence="3">ComEA protein</fullName>
    </submittedName>
</protein>
<keyword evidence="4" id="KW-1185">Reference proteome</keyword>
<dbReference type="InterPro" id="IPR004509">
    <property type="entry name" value="Competence_ComEA_HhH"/>
</dbReference>
<dbReference type="PANTHER" id="PTHR21180:SF32">
    <property type="entry name" value="ENDONUCLEASE_EXONUCLEASE_PHOSPHATASE FAMILY DOMAIN-CONTAINING PROTEIN 1"/>
    <property type="match status" value="1"/>
</dbReference>
<dbReference type="SMART" id="SM00278">
    <property type="entry name" value="HhH1"/>
    <property type="match status" value="2"/>
</dbReference>
<dbReference type="RefSeq" id="WP_006303569.1">
    <property type="nucleotide sequence ID" value="NZ_AEDQ01000006.1"/>
</dbReference>
<dbReference type="InterPro" id="IPR051675">
    <property type="entry name" value="Endo/Exo/Phosphatase_dom_1"/>
</dbReference>
<feature type="region of interest" description="Disordered" evidence="1">
    <location>
        <begin position="62"/>
        <end position="130"/>
    </location>
</feature>
<dbReference type="Pfam" id="PF12836">
    <property type="entry name" value="HHH_3"/>
    <property type="match status" value="1"/>
</dbReference>
<feature type="compositionally biased region" description="Low complexity" evidence="1">
    <location>
        <begin position="86"/>
        <end position="105"/>
    </location>
</feature>
<feature type="non-terminal residue" evidence="3">
    <location>
        <position position="1"/>
    </location>
</feature>
<dbReference type="PANTHER" id="PTHR21180">
    <property type="entry name" value="ENDONUCLEASE/EXONUCLEASE/PHOSPHATASE FAMILY DOMAIN-CONTAINING PROTEIN 1"/>
    <property type="match status" value="1"/>
</dbReference>
<comment type="caution">
    <text evidence="3">The sequence shown here is derived from an EMBL/GenBank/DDBJ whole genome shotgun (WGS) entry which is preliminary data.</text>
</comment>
<gene>
    <name evidence="3" type="ORF">HMPREF9248_0620</name>
</gene>
<accession>A0ABP2J041</accession>
<dbReference type="Gene3D" id="3.10.560.10">
    <property type="entry name" value="Outer membrane lipoprotein wza domain like"/>
    <property type="match status" value="1"/>
</dbReference>
<name>A0ABP2J041_9ACTN</name>
<dbReference type="Proteomes" id="UP000004431">
    <property type="component" value="Unassembled WGS sequence"/>
</dbReference>
<dbReference type="InterPro" id="IPR010994">
    <property type="entry name" value="RuvA_2-like"/>
</dbReference>
<evidence type="ECO:0000259" key="2">
    <source>
        <dbReference type="SMART" id="SM00278"/>
    </source>
</evidence>